<evidence type="ECO:0000313" key="3">
    <source>
        <dbReference type="Proteomes" id="UP000314294"/>
    </source>
</evidence>
<sequence>MQRSSSSTPDVTSWKHLWNEDNSGDKVQRPADSAPPSDPTNERPAAGPQEAGDGEGKDEGKGEGKDEGKDEGKVEGKDEGKDEGKVEPPDGCL</sequence>
<gene>
    <name evidence="2" type="ORF">EYF80_060661</name>
</gene>
<comment type="caution">
    <text evidence="2">The sequence shown here is derived from an EMBL/GenBank/DDBJ whole genome shotgun (WGS) entry which is preliminary data.</text>
</comment>
<organism evidence="2 3">
    <name type="scientific">Liparis tanakae</name>
    <name type="common">Tanaka's snailfish</name>
    <dbReference type="NCBI Taxonomy" id="230148"/>
    <lineage>
        <taxon>Eukaryota</taxon>
        <taxon>Metazoa</taxon>
        <taxon>Chordata</taxon>
        <taxon>Craniata</taxon>
        <taxon>Vertebrata</taxon>
        <taxon>Euteleostomi</taxon>
        <taxon>Actinopterygii</taxon>
        <taxon>Neopterygii</taxon>
        <taxon>Teleostei</taxon>
        <taxon>Neoteleostei</taxon>
        <taxon>Acanthomorphata</taxon>
        <taxon>Eupercaria</taxon>
        <taxon>Perciformes</taxon>
        <taxon>Cottioidei</taxon>
        <taxon>Cottales</taxon>
        <taxon>Liparidae</taxon>
        <taxon>Liparis</taxon>
    </lineage>
</organism>
<feature type="compositionally biased region" description="Basic and acidic residues" evidence="1">
    <location>
        <begin position="54"/>
        <end position="93"/>
    </location>
</feature>
<dbReference type="AlphaFoldDB" id="A0A4Z2ELF4"/>
<feature type="compositionally biased region" description="Basic and acidic residues" evidence="1">
    <location>
        <begin position="17"/>
        <end position="29"/>
    </location>
</feature>
<dbReference type="EMBL" id="SRLO01005948">
    <property type="protein sequence ID" value="TNN29192.1"/>
    <property type="molecule type" value="Genomic_DNA"/>
</dbReference>
<keyword evidence="3" id="KW-1185">Reference proteome</keyword>
<name>A0A4Z2ELF4_9TELE</name>
<proteinExistence type="predicted"/>
<dbReference type="Proteomes" id="UP000314294">
    <property type="component" value="Unassembled WGS sequence"/>
</dbReference>
<reference evidence="2 3" key="1">
    <citation type="submission" date="2019-03" db="EMBL/GenBank/DDBJ databases">
        <title>First draft genome of Liparis tanakae, snailfish: a comprehensive survey of snailfish specific genes.</title>
        <authorList>
            <person name="Kim W."/>
            <person name="Song I."/>
            <person name="Jeong J.-H."/>
            <person name="Kim D."/>
            <person name="Kim S."/>
            <person name="Ryu S."/>
            <person name="Song J.Y."/>
            <person name="Lee S.K."/>
        </authorList>
    </citation>
    <scope>NUCLEOTIDE SEQUENCE [LARGE SCALE GENOMIC DNA]</scope>
    <source>
        <tissue evidence="2">Muscle</tissue>
    </source>
</reference>
<evidence type="ECO:0000256" key="1">
    <source>
        <dbReference type="SAM" id="MobiDB-lite"/>
    </source>
</evidence>
<protein>
    <submittedName>
        <fullName evidence="2">Uncharacterized protein</fullName>
    </submittedName>
</protein>
<accession>A0A4Z2ELF4</accession>
<evidence type="ECO:0000313" key="2">
    <source>
        <dbReference type="EMBL" id="TNN29192.1"/>
    </source>
</evidence>
<feature type="region of interest" description="Disordered" evidence="1">
    <location>
        <begin position="1"/>
        <end position="93"/>
    </location>
</feature>
<feature type="compositionally biased region" description="Polar residues" evidence="1">
    <location>
        <begin position="1"/>
        <end position="11"/>
    </location>
</feature>